<evidence type="ECO:0000313" key="8">
    <source>
        <dbReference type="EMBL" id="PAV56336.1"/>
    </source>
</evidence>
<comment type="subcellular location">
    <subcellularLocation>
        <location evidence="1">Membrane</location>
    </subcellularLocation>
</comment>
<evidence type="ECO:0000256" key="3">
    <source>
        <dbReference type="ARBA" id="ARBA00022737"/>
    </source>
</evidence>
<protein>
    <recommendedName>
        <fullName evidence="7">PKD/REJ-like domain-containing protein</fullName>
    </recommendedName>
</protein>
<dbReference type="PANTHER" id="PTHR46730:SF1">
    <property type="entry name" value="PLAT DOMAIN-CONTAINING PROTEIN"/>
    <property type="match status" value="1"/>
</dbReference>
<gene>
    <name evidence="8" type="ORF">WR25_21320</name>
</gene>
<feature type="domain" description="PKD/REJ-like" evidence="7">
    <location>
        <begin position="686"/>
        <end position="1080"/>
    </location>
</feature>
<proteinExistence type="predicted"/>
<name>A0A2A2J3I8_9BILA</name>
<evidence type="ECO:0000256" key="5">
    <source>
        <dbReference type="ARBA" id="ARBA00023136"/>
    </source>
</evidence>
<dbReference type="EMBL" id="LIAE01010707">
    <property type="protein sequence ID" value="PAV56336.1"/>
    <property type="molecule type" value="Genomic_DNA"/>
</dbReference>
<dbReference type="InterPro" id="IPR002859">
    <property type="entry name" value="PKD/REJ-like"/>
</dbReference>
<keyword evidence="2" id="KW-0812">Transmembrane</keyword>
<sequence length="1456" mass="160988">MSKFVDFFTKEIYNKASPGVKDFIDAMSDFRMNFYEIIEKPDAELDKEITKIFAGLTVEDFEELGMLKKTHKKKTDRIKKKKTSRRLGWKRTKPYDVIEDPQLSQGDIPQLLQGDESSTSIEVSNLAGKILSNEKKFGLLILESGNSSIVQWKCGTTPLPLPVYFSKQSTLVSAFTSALPFYHFDFSLYNGDPQKVLLFPPTSLLSFSASSSSFDVSSSCLIFAFILWDPSLVPLEDDTQPVAFNVSQCSNCASLPLTNQAFRLCPSVSSESASFTSPTESTPNSVSTQGYHPNGVKVIEPSIVDSTVESKVMMELQNPIDPKDMRGCKILSKTREIDIELDTKDVSSTRFALTVPAGVQPDNYYVLCSVDNADWSAHNWSLSVFDFRELTQLKDYSVEETQKAVIPRFIQPLPSQFSQDFYCQDDSGRYESLNASSLICSIRENSNRIWITVPTQTVRPSTSSPQIRSTLPSRDSCFARLNDDLLGLSLEATDGCFPEDSSICMGDSNSASVAFGSFPSLLPHSSITVKCLKSCKTTVEEPLNPIAPSFVVKYPEKTLSCGNAVFDIRQVFGDGRQSMQYQWKIRGPVDGLDPQLVNLINSFESRNLSIPCSWITRSLSLQVTACNFVSRCTTSSPLNISPSSSASLLSVSVSGLSSSVPYPSLPLVLTAEAVFYTCNGTFLPNDVRFNWFVNDSLAETSRQLVIPEFSYASFDLLAIRLTAEYQDESDASAHLKAEDERTITFGQMSLIGSVDCSYWTVAEEVELKVDGSSSRNPNDREGSVKHEWSCIEQKTREDICKQEAVNTHSAILRIPKGTLKANMIVNVSDVVTASNLSASSNCIISVVSEQIPQVDFQQLADTKINIDDYARINGIVERAICPLEVTWSVVTDNEITDFFDISQFLSSASTTFNNLSNMDVLVSLTIPPYLPELYPKWTGLQAGRKYRIRLSAKSPKGKSYSDIILTTNSPPQIGIIDISPFPPVSLSSPIVLSAGDGWTDPDLPLSYRFSVITYFDDNSTSTSSFPRSSTSFQTVFLPSADSSSQRDSYMVSLSVCDRYSSCSSSFSSPFTVLPPQNVSLAAQHLLTSINADVSNGNMLDAVDKVVVINEEINKMTIDMDTADRLVQMLLDTINNRSESILYVRVLDSSMKMLDIISPNTVSKITKAVDAYRLMKGGTQLKKKGDRQKRDVDNTDSGGSPNQVSTQDAHDMLRMYDMLLEKNQAVTDVFLLNIGDHLSAFCVQLDANSNRIIQAKGQGYTAIQAQSVNPSVENFTQIYYKIAGNAAERLNFSSSFGGNYTQYLCGVDLMCFHVCLATASISSVALSVNSDFQSHFFSPGSTPTLNQSVSDLYQISLLNPQTGDPISSLPIGIILYSVYIPLKNFTPSAYYGCFIYSSNSWDVKFCSADLYPVMFDDDVRSLRCSCTQPGMLRHSSKIYDFRQSNKFQCIPSRPSKP</sequence>
<dbReference type="GO" id="GO:0005261">
    <property type="term" value="F:monoatomic cation channel activity"/>
    <property type="evidence" value="ECO:0007669"/>
    <property type="project" value="TreeGrafter"/>
</dbReference>
<keyword evidence="3" id="KW-0677">Repeat</keyword>
<keyword evidence="4" id="KW-1133">Transmembrane helix</keyword>
<evidence type="ECO:0000256" key="1">
    <source>
        <dbReference type="ARBA" id="ARBA00004370"/>
    </source>
</evidence>
<dbReference type="Proteomes" id="UP000218231">
    <property type="component" value="Unassembled WGS sequence"/>
</dbReference>
<evidence type="ECO:0000313" key="9">
    <source>
        <dbReference type="Proteomes" id="UP000218231"/>
    </source>
</evidence>
<dbReference type="GO" id="GO:0006816">
    <property type="term" value="P:calcium ion transport"/>
    <property type="evidence" value="ECO:0007669"/>
    <property type="project" value="TreeGrafter"/>
</dbReference>
<dbReference type="OrthoDB" id="5797397at2759"/>
<evidence type="ECO:0000259" key="7">
    <source>
        <dbReference type="Pfam" id="PF02010"/>
    </source>
</evidence>
<dbReference type="STRING" id="2018661.A0A2A2J3I8"/>
<feature type="compositionally biased region" description="Polar residues" evidence="6">
    <location>
        <begin position="1194"/>
        <end position="1206"/>
    </location>
</feature>
<dbReference type="PANTHER" id="PTHR46730">
    <property type="entry name" value="POLYCYSTIN-1"/>
    <property type="match status" value="1"/>
</dbReference>
<keyword evidence="9" id="KW-1185">Reference proteome</keyword>
<dbReference type="Pfam" id="PF02010">
    <property type="entry name" value="REJ"/>
    <property type="match status" value="1"/>
</dbReference>
<evidence type="ECO:0000256" key="2">
    <source>
        <dbReference type="ARBA" id="ARBA00022692"/>
    </source>
</evidence>
<reference evidence="8 9" key="1">
    <citation type="journal article" date="2017" name="Curr. Biol.">
        <title>Genome architecture and evolution of a unichromosomal asexual nematode.</title>
        <authorList>
            <person name="Fradin H."/>
            <person name="Zegar C."/>
            <person name="Gutwein M."/>
            <person name="Lucas J."/>
            <person name="Kovtun M."/>
            <person name="Corcoran D."/>
            <person name="Baugh L.R."/>
            <person name="Kiontke K."/>
            <person name="Gunsalus K."/>
            <person name="Fitch D.H."/>
            <person name="Piano F."/>
        </authorList>
    </citation>
    <scope>NUCLEOTIDE SEQUENCE [LARGE SCALE GENOMIC DNA]</scope>
    <source>
        <strain evidence="8">PF1309</strain>
    </source>
</reference>
<evidence type="ECO:0000256" key="6">
    <source>
        <dbReference type="SAM" id="MobiDB-lite"/>
    </source>
</evidence>
<evidence type="ECO:0000256" key="4">
    <source>
        <dbReference type="ARBA" id="ARBA00022989"/>
    </source>
</evidence>
<dbReference type="GO" id="GO:0005886">
    <property type="term" value="C:plasma membrane"/>
    <property type="evidence" value="ECO:0007669"/>
    <property type="project" value="TreeGrafter"/>
</dbReference>
<keyword evidence="5" id="KW-0472">Membrane</keyword>
<feature type="region of interest" description="Disordered" evidence="6">
    <location>
        <begin position="1179"/>
        <end position="1206"/>
    </location>
</feature>
<organism evidence="8 9">
    <name type="scientific">Diploscapter pachys</name>
    <dbReference type="NCBI Taxonomy" id="2018661"/>
    <lineage>
        <taxon>Eukaryota</taxon>
        <taxon>Metazoa</taxon>
        <taxon>Ecdysozoa</taxon>
        <taxon>Nematoda</taxon>
        <taxon>Chromadorea</taxon>
        <taxon>Rhabditida</taxon>
        <taxon>Rhabditina</taxon>
        <taxon>Rhabditomorpha</taxon>
        <taxon>Rhabditoidea</taxon>
        <taxon>Rhabditidae</taxon>
        <taxon>Diploscapter</taxon>
    </lineage>
</organism>
<accession>A0A2A2J3I8</accession>
<comment type="caution">
    <text evidence="8">The sequence shown here is derived from an EMBL/GenBank/DDBJ whole genome shotgun (WGS) entry which is preliminary data.</text>
</comment>